<dbReference type="SUPFAM" id="SSF46785">
    <property type="entry name" value="Winged helix' DNA-binding domain"/>
    <property type="match status" value="1"/>
</dbReference>
<keyword evidence="3" id="KW-0804">Transcription</keyword>
<dbReference type="InterPro" id="IPR036388">
    <property type="entry name" value="WH-like_DNA-bd_sf"/>
</dbReference>
<sequence>MHPDEEDCSPRFPFGVDDAPAGYLLKMASHAIRRDIEHQLRPHGLTPKQHHALTILTLNPGITHTDLEKPLHIEKASVTSLINGMEKRGWLVRKQHPEDARIKQIFLTEEGMQMHKVSVQAVRQAQVRLNQAFSPEENEILRILLRKVVNAYS</sequence>
<evidence type="ECO:0000259" key="4">
    <source>
        <dbReference type="PROSITE" id="PS50995"/>
    </source>
</evidence>
<accession>A0A3M8DY18</accession>
<reference evidence="5 6" key="1">
    <citation type="submission" date="2018-10" db="EMBL/GenBank/DDBJ databases">
        <title>Phylogenomics of Brevibacillus.</title>
        <authorList>
            <person name="Dunlap C."/>
        </authorList>
    </citation>
    <scope>NUCLEOTIDE SEQUENCE [LARGE SCALE GENOMIC DNA]</scope>
    <source>
        <strain evidence="5 6">JCM 15716</strain>
    </source>
</reference>
<keyword evidence="1" id="KW-0805">Transcription regulation</keyword>
<organism evidence="5 6">
    <name type="scientific">Brevibacillus fluminis</name>
    <dbReference type="NCBI Taxonomy" id="511487"/>
    <lineage>
        <taxon>Bacteria</taxon>
        <taxon>Bacillati</taxon>
        <taxon>Bacillota</taxon>
        <taxon>Bacilli</taxon>
        <taxon>Bacillales</taxon>
        <taxon>Paenibacillaceae</taxon>
        <taxon>Brevibacillus</taxon>
    </lineage>
</organism>
<dbReference type="PANTHER" id="PTHR42756:SF1">
    <property type="entry name" value="TRANSCRIPTIONAL REPRESSOR OF EMRAB OPERON"/>
    <property type="match status" value="1"/>
</dbReference>
<dbReference type="InterPro" id="IPR036390">
    <property type="entry name" value="WH_DNA-bd_sf"/>
</dbReference>
<dbReference type="EMBL" id="RHHQ01000003">
    <property type="protein sequence ID" value="RNB92419.1"/>
    <property type="molecule type" value="Genomic_DNA"/>
</dbReference>
<dbReference type="Gene3D" id="1.10.10.10">
    <property type="entry name" value="Winged helix-like DNA-binding domain superfamily/Winged helix DNA-binding domain"/>
    <property type="match status" value="1"/>
</dbReference>
<evidence type="ECO:0000256" key="3">
    <source>
        <dbReference type="ARBA" id="ARBA00023163"/>
    </source>
</evidence>
<evidence type="ECO:0000256" key="2">
    <source>
        <dbReference type="ARBA" id="ARBA00023125"/>
    </source>
</evidence>
<evidence type="ECO:0000256" key="1">
    <source>
        <dbReference type="ARBA" id="ARBA00023015"/>
    </source>
</evidence>
<protein>
    <submittedName>
        <fullName evidence="5">MarR family transcriptional regulator</fullName>
    </submittedName>
</protein>
<dbReference type="AlphaFoldDB" id="A0A3M8DY18"/>
<proteinExistence type="predicted"/>
<dbReference type="PROSITE" id="PS50995">
    <property type="entry name" value="HTH_MARR_2"/>
    <property type="match status" value="1"/>
</dbReference>
<dbReference type="RefSeq" id="WP_122916124.1">
    <property type="nucleotide sequence ID" value="NZ_RHHQ01000003.1"/>
</dbReference>
<gene>
    <name evidence="5" type="ORF">EDM56_01595</name>
</gene>
<dbReference type="PRINTS" id="PR00598">
    <property type="entry name" value="HTHMARR"/>
</dbReference>
<dbReference type="PANTHER" id="PTHR42756">
    <property type="entry name" value="TRANSCRIPTIONAL REGULATOR, MARR"/>
    <property type="match status" value="1"/>
</dbReference>
<dbReference type="InterPro" id="IPR000835">
    <property type="entry name" value="HTH_MarR-typ"/>
</dbReference>
<feature type="domain" description="HTH marR-type" evidence="4">
    <location>
        <begin position="18"/>
        <end position="150"/>
    </location>
</feature>
<comment type="caution">
    <text evidence="5">The sequence shown here is derived from an EMBL/GenBank/DDBJ whole genome shotgun (WGS) entry which is preliminary data.</text>
</comment>
<dbReference type="OrthoDB" id="2612963at2"/>
<evidence type="ECO:0000313" key="6">
    <source>
        <dbReference type="Proteomes" id="UP000271031"/>
    </source>
</evidence>
<dbReference type="GO" id="GO:0003677">
    <property type="term" value="F:DNA binding"/>
    <property type="evidence" value="ECO:0007669"/>
    <property type="project" value="UniProtKB-KW"/>
</dbReference>
<dbReference type="Proteomes" id="UP000271031">
    <property type="component" value="Unassembled WGS sequence"/>
</dbReference>
<dbReference type="SMART" id="SM00347">
    <property type="entry name" value="HTH_MARR"/>
    <property type="match status" value="1"/>
</dbReference>
<keyword evidence="6" id="KW-1185">Reference proteome</keyword>
<dbReference type="Pfam" id="PF01047">
    <property type="entry name" value="MarR"/>
    <property type="match status" value="1"/>
</dbReference>
<evidence type="ECO:0000313" key="5">
    <source>
        <dbReference type="EMBL" id="RNB92419.1"/>
    </source>
</evidence>
<keyword evidence="2" id="KW-0238">DNA-binding</keyword>
<name>A0A3M8DY18_9BACL</name>
<dbReference type="GO" id="GO:0003700">
    <property type="term" value="F:DNA-binding transcription factor activity"/>
    <property type="evidence" value="ECO:0007669"/>
    <property type="project" value="InterPro"/>
</dbReference>